<dbReference type="Gene3D" id="1.25.40.10">
    <property type="entry name" value="Tetratricopeptide repeat domain"/>
    <property type="match status" value="3"/>
</dbReference>
<keyword evidence="9" id="KW-1185">Reference proteome</keyword>
<evidence type="ECO:0000313" key="8">
    <source>
        <dbReference type="EMBL" id="MTI23582.1"/>
    </source>
</evidence>
<evidence type="ECO:0000256" key="1">
    <source>
        <dbReference type="ARBA" id="ARBA00004496"/>
    </source>
</evidence>
<dbReference type="InterPro" id="IPR011990">
    <property type="entry name" value="TPR-like_helical_dom_sf"/>
</dbReference>
<dbReference type="PANTHER" id="PTHR46630:SF1">
    <property type="entry name" value="TETRATRICOPEPTIDE REPEAT PROTEIN 29"/>
    <property type="match status" value="1"/>
</dbReference>
<feature type="repeat" description="TPR" evidence="6">
    <location>
        <begin position="339"/>
        <end position="372"/>
    </location>
</feature>
<evidence type="ECO:0000256" key="2">
    <source>
        <dbReference type="ARBA" id="ARBA00022490"/>
    </source>
</evidence>
<comment type="subcellular location">
    <subcellularLocation>
        <location evidence="1">Cytoplasm</location>
    </subcellularLocation>
</comment>
<evidence type="ECO:0000256" key="5">
    <source>
        <dbReference type="ARBA" id="ARBA00038253"/>
    </source>
</evidence>
<dbReference type="Pfam" id="PF13374">
    <property type="entry name" value="TPR_10"/>
    <property type="match status" value="1"/>
</dbReference>
<sequence length="491" mass="55913">MKQKTMARCDRQFNEIIKPCKVLAIMNLYSVSENFYLGVHLNNHLNMKYVFTTIVTILLFATCSSEVAKPSNPPLPESIEQLKALLANEPNDVTKLSIYYALYKAYNNASDIKAAYDYLALQRQLAIKIGDNLTAGKSCYNMGLIKKGELDYIKAIELYLEAIGHLEKIKDTPRIAVVLDNIGSVFVETGNYEYAKKFYQRTASIHNTTEDAENQLIANLNLGICHFAMSKPNYDSAKLYFESALSLTDALTDRKPYYLNRIYNQIGSMYYRAKHYPEAVDHYLKSLRCTGATHGEQQAIGYANIGEVYMEQGLYEEAGKWLNKAMTLSNEMEGSQRIAGLLNIFGRLYQQQGDHKKGVQYLEQAIEAADKDVINEHLQESLRLIRQSYTALRKADMPVSIEQYENILLLDARQDLLEEELVDKTNYKALQAALGLSVELDYEKKQKKAETLLNSLYSYTVITLFTLVIAAGVILFIAGRKIYRIRQVLKW</sequence>
<protein>
    <submittedName>
        <fullName evidence="8">Tetratricopeptide repeat protein</fullName>
    </submittedName>
</protein>
<dbReference type="EMBL" id="SMLW01000241">
    <property type="protein sequence ID" value="MTI23582.1"/>
    <property type="molecule type" value="Genomic_DNA"/>
</dbReference>
<organism evidence="8 9">
    <name type="scientific">Fulvivirga kasyanovii</name>
    <dbReference type="NCBI Taxonomy" id="396812"/>
    <lineage>
        <taxon>Bacteria</taxon>
        <taxon>Pseudomonadati</taxon>
        <taxon>Bacteroidota</taxon>
        <taxon>Cytophagia</taxon>
        <taxon>Cytophagales</taxon>
        <taxon>Fulvivirgaceae</taxon>
        <taxon>Fulvivirga</taxon>
    </lineage>
</organism>
<dbReference type="InterPro" id="IPR051476">
    <property type="entry name" value="Bac_ResReg_Asp_Phosphatase"/>
</dbReference>
<name>A0ABW9RHP8_9BACT</name>
<dbReference type="PROSITE" id="PS50005">
    <property type="entry name" value="TPR"/>
    <property type="match status" value="4"/>
</dbReference>
<evidence type="ECO:0000256" key="4">
    <source>
        <dbReference type="ARBA" id="ARBA00022803"/>
    </source>
</evidence>
<dbReference type="Pfam" id="PF13424">
    <property type="entry name" value="TPR_12"/>
    <property type="match status" value="1"/>
</dbReference>
<evidence type="ECO:0000313" key="9">
    <source>
        <dbReference type="Proteomes" id="UP000798808"/>
    </source>
</evidence>
<dbReference type="InterPro" id="IPR019734">
    <property type="entry name" value="TPR_rpt"/>
</dbReference>
<keyword evidence="4 6" id="KW-0802">TPR repeat</keyword>
<dbReference type="Proteomes" id="UP000798808">
    <property type="component" value="Unassembled WGS sequence"/>
</dbReference>
<keyword evidence="3" id="KW-0677">Repeat</keyword>
<dbReference type="PANTHER" id="PTHR46630">
    <property type="entry name" value="TETRATRICOPEPTIDE REPEAT PROTEIN 29"/>
    <property type="match status" value="1"/>
</dbReference>
<dbReference type="SUPFAM" id="SSF48452">
    <property type="entry name" value="TPR-like"/>
    <property type="match status" value="2"/>
</dbReference>
<comment type="caution">
    <text evidence="8">The sequence shown here is derived from an EMBL/GenBank/DDBJ whole genome shotgun (WGS) entry which is preliminary data.</text>
</comment>
<feature type="transmembrane region" description="Helical" evidence="7">
    <location>
        <begin position="456"/>
        <end position="478"/>
    </location>
</feature>
<feature type="repeat" description="TPR" evidence="6">
    <location>
        <begin position="176"/>
        <end position="209"/>
    </location>
</feature>
<reference evidence="8 9" key="1">
    <citation type="submission" date="2019-02" db="EMBL/GenBank/DDBJ databases">
        <authorList>
            <person name="Goldberg S.R."/>
            <person name="Haltli B.A."/>
            <person name="Correa H."/>
            <person name="Russell K.G."/>
        </authorList>
    </citation>
    <scope>NUCLEOTIDE SEQUENCE [LARGE SCALE GENOMIC DNA]</scope>
    <source>
        <strain evidence="8 9">JCM 16186</strain>
    </source>
</reference>
<keyword evidence="7" id="KW-1133">Transmembrane helix</keyword>
<keyword evidence="7" id="KW-0812">Transmembrane</keyword>
<keyword evidence="2" id="KW-0963">Cytoplasm</keyword>
<keyword evidence="7" id="KW-0472">Membrane</keyword>
<feature type="repeat" description="TPR" evidence="6">
    <location>
        <begin position="260"/>
        <end position="293"/>
    </location>
</feature>
<evidence type="ECO:0000256" key="6">
    <source>
        <dbReference type="PROSITE-ProRule" id="PRU00339"/>
    </source>
</evidence>
<feature type="repeat" description="TPR" evidence="6">
    <location>
        <begin position="299"/>
        <end position="332"/>
    </location>
</feature>
<gene>
    <name evidence="8" type="ORF">E1163_01315</name>
</gene>
<evidence type="ECO:0000256" key="3">
    <source>
        <dbReference type="ARBA" id="ARBA00022737"/>
    </source>
</evidence>
<evidence type="ECO:0000256" key="7">
    <source>
        <dbReference type="SAM" id="Phobius"/>
    </source>
</evidence>
<comment type="similarity">
    <text evidence="5">Belongs to the Rap family.</text>
</comment>
<dbReference type="SMART" id="SM00028">
    <property type="entry name" value="TPR"/>
    <property type="match status" value="6"/>
</dbReference>
<accession>A0ABW9RHP8</accession>
<proteinExistence type="inferred from homology"/>